<dbReference type="AlphaFoldDB" id="A0A841GMS4"/>
<gene>
    <name evidence="2" type="ORF">HNR75_000665</name>
</gene>
<keyword evidence="3" id="KW-1185">Reference proteome</keyword>
<protein>
    <recommendedName>
        <fullName evidence="1">UPF0227 protein HNR75_000665</fullName>
    </recommendedName>
</protein>
<evidence type="ECO:0000256" key="1">
    <source>
        <dbReference type="HAMAP-Rule" id="MF_01047"/>
    </source>
</evidence>
<dbReference type="PANTHER" id="PTHR35602">
    <property type="entry name" value="ESTERASE YQIA-RELATED"/>
    <property type="match status" value="1"/>
</dbReference>
<accession>A0A841GMS4</accession>
<evidence type="ECO:0000313" key="2">
    <source>
        <dbReference type="EMBL" id="MBB6054793.1"/>
    </source>
</evidence>
<comment type="caution">
    <text evidence="2">The sequence shown here is derived from an EMBL/GenBank/DDBJ whole genome shotgun (WGS) entry which is preliminary data.</text>
</comment>
<dbReference type="EMBL" id="JACHGR010000002">
    <property type="protein sequence ID" value="MBB6054793.1"/>
    <property type="molecule type" value="Genomic_DNA"/>
</dbReference>
<dbReference type="HAMAP" id="MF_01047">
    <property type="entry name" value="UPF0227"/>
    <property type="match status" value="1"/>
</dbReference>
<evidence type="ECO:0000313" key="3">
    <source>
        <dbReference type="Proteomes" id="UP000585721"/>
    </source>
</evidence>
<dbReference type="InterPro" id="IPR022987">
    <property type="entry name" value="UPF0227"/>
</dbReference>
<reference evidence="2 3" key="1">
    <citation type="submission" date="2020-08" db="EMBL/GenBank/DDBJ databases">
        <title>Genomic Encyclopedia of Type Strains, Phase IV (KMG-IV): sequencing the most valuable type-strain genomes for metagenomic binning, comparative biology and taxonomic classification.</title>
        <authorList>
            <person name="Goeker M."/>
        </authorList>
    </citation>
    <scope>NUCLEOTIDE SEQUENCE [LARGE SCALE GENOMIC DNA]</scope>
    <source>
        <strain evidence="2 3">DSM 22975</strain>
    </source>
</reference>
<organism evidence="2 3">
    <name type="scientific">Tolumonas osonensis</name>
    <dbReference type="NCBI Taxonomy" id="675874"/>
    <lineage>
        <taxon>Bacteria</taxon>
        <taxon>Pseudomonadati</taxon>
        <taxon>Pseudomonadota</taxon>
        <taxon>Gammaproteobacteria</taxon>
        <taxon>Aeromonadales</taxon>
        <taxon>Aeromonadaceae</taxon>
        <taxon>Tolumonas</taxon>
    </lineage>
</organism>
<name>A0A841GMS4_9GAMM</name>
<dbReference type="Pfam" id="PF05728">
    <property type="entry name" value="UPF0227"/>
    <property type="match status" value="1"/>
</dbReference>
<dbReference type="PANTHER" id="PTHR35602:SF2">
    <property type="entry name" value="UPF0227 PROTEIN YCFP"/>
    <property type="match status" value="1"/>
</dbReference>
<proteinExistence type="inferred from homology"/>
<sequence length="207" mass="23600">MKLTAALKTCYGGSETRLLIEGSIMIIYLHGFDATSPGNFEKIMQLRFIDPDVRLVSYSTIHPRQDMSDLLKEVHRHITTSDDPAPLICGVGLGGYWSERIGFLCGIRQVLINPNLFPEENMQGRIERPEEYADIALKCVTEFRKKNAGKCICILSVNDEVMDNRCIADALKDYYDIIWDEKQTHKFKDLSAHLQRIKAFKDADLSK</sequence>
<dbReference type="Gene3D" id="3.40.50.1820">
    <property type="entry name" value="alpha/beta hydrolase"/>
    <property type="match status" value="1"/>
</dbReference>
<dbReference type="NCBIfam" id="NF003431">
    <property type="entry name" value="PRK04940.1"/>
    <property type="match status" value="1"/>
</dbReference>
<comment type="similarity">
    <text evidence="1">Belongs to the UPF0227 family.</text>
</comment>
<dbReference type="InterPro" id="IPR008886">
    <property type="entry name" value="UPF0227/Esterase_YqiA"/>
</dbReference>
<dbReference type="Proteomes" id="UP000585721">
    <property type="component" value="Unassembled WGS sequence"/>
</dbReference>
<dbReference type="InterPro" id="IPR029058">
    <property type="entry name" value="AB_hydrolase_fold"/>
</dbReference>